<evidence type="ECO:0000256" key="2">
    <source>
        <dbReference type="ARBA" id="ARBA00023015"/>
    </source>
</evidence>
<evidence type="ECO:0000256" key="1">
    <source>
        <dbReference type="ARBA" id="ARBA00022491"/>
    </source>
</evidence>
<name>A0A4S1XEA8_9SPHN</name>
<keyword evidence="4" id="KW-0804">Transcription</keyword>
<dbReference type="InterPro" id="IPR010982">
    <property type="entry name" value="Lambda_DNA-bd_dom_sf"/>
</dbReference>
<dbReference type="SUPFAM" id="SSF53822">
    <property type="entry name" value="Periplasmic binding protein-like I"/>
    <property type="match status" value="1"/>
</dbReference>
<keyword evidence="3" id="KW-0238">DNA-binding</keyword>
<dbReference type="Pfam" id="PF13377">
    <property type="entry name" value="Peripla_BP_3"/>
    <property type="match status" value="1"/>
</dbReference>
<dbReference type="SUPFAM" id="SSF47413">
    <property type="entry name" value="lambda repressor-like DNA-binding domains"/>
    <property type="match status" value="1"/>
</dbReference>
<dbReference type="PROSITE" id="PS00356">
    <property type="entry name" value="HTH_LACI_1"/>
    <property type="match status" value="1"/>
</dbReference>
<dbReference type="InterPro" id="IPR000843">
    <property type="entry name" value="HTH_LacI"/>
</dbReference>
<keyword evidence="2" id="KW-0805">Transcription regulation</keyword>
<dbReference type="InterPro" id="IPR046335">
    <property type="entry name" value="LacI/GalR-like_sensor"/>
</dbReference>
<evidence type="ECO:0000313" key="7">
    <source>
        <dbReference type="Proteomes" id="UP000306147"/>
    </source>
</evidence>
<reference evidence="6 7" key="1">
    <citation type="submission" date="2019-04" db="EMBL/GenBank/DDBJ databases">
        <title>Sphingomonas psychrotolerans sp. nov., isolated from soil in the Tianshan Mountains, Xinjiang, China.</title>
        <authorList>
            <person name="Luo Y."/>
            <person name="Sheng H."/>
        </authorList>
    </citation>
    <scope>NUCLEOTIDE SEQUENCE [LARGE SCALE GENOMIC DNA]</scope>
    <source>
        <strain evidence="6 7">ZFGT-11</strain>
    </source>
</reference>
<dbReference type="Gene3D" id="3.40.50.2300">
    <property type="match status" value="2"/>
</dbReference>
<dbReference type="OrthoDB" id="8433438at2"/>
<protein>
    <submittedName>
        <fullName evidence="6">LacI family transcriptional regulator</fullName>
    </submittedName>
</protein>
<dbReference type="Proteomes" id="UP000306147">
    <property type="component" value="Unassembled WGS sequence"/>
</dbReference>
<dbReference type="PANTHER" id="PTHR30146:SF151">
    <property type="entry name" value="HTH-TYPE TRANSCRIPTIONAL REPRESSOR CYTR"/>
    <property type="match status" value="1"/>
</dbReference>
<dbReference type="CDD" id="cd01392">
    <property type="entry name" value="HTH_LacI"/>
    <property type="match status" value="1"/>
</dbReference>
<dbReference type="GO" id="GO:0003700">
    <property type="term" value="F:DNA-binding transcription factor activity"/>
    <property type="evidence" value="ECO:0007669"/>
    <property type="project" value="TreeGrafter"/>
</dbReference>
<dbReference type="Gene3D" id="1.10.260.40">
    <property type="entry name" value="lambda repressor-like DNA-binding domains"/>
    <property type="match status" value="1"/>
</dbReference>
<evidence type="ECO:0000256" key="4">
    <source>
        <dbReference type="ARBA" id="ARBA00023163"/>
    </source>
</evidence>
<dbReference type="RefSeq" id="WP_135963376.1">
    <property type="nucleotide sequence ID" value="NZ_SRXT01000003.1"/>
</dbReference>
<sequence>MGEATIRDVARRAEVSVASVSRALNGLNNVRGETRERILAAAAELGYVPHAGARSLSLARAHAIGVVLPDLHGEFFSECVRGMDREASRRGYLLLLSNMHDDSEQAAVALRAMRGRVDGLLVMAPHIPPESLERALPAALPAVLINAPGDFASRPSLRLDNRAGARAMVEHLLAGGYRHLVHIAGPEGNVDAQERARGFRDALAELAPDMPVRIIAGDFNEEAGEAAARQILASDQPCDAIFAANDMMAIGCLHALRQAGKRVPEDFAVAGFDDVPLARYLALTTIQVRIAEIGARAVSRLVDMLEGKGPGAPVELHQPELIARATTAARPGVANG</sequence>
<dbReference type="CDD" id="cd06267">
    <property type="entry name" value="PBP1_LacI_sugar_binding-like"/>
    <property type="match status" value="1"/>
</dbReference>
<dbReference type="AlphaFoldDB" id="A0A4S1XEA8"/>
<evidence type="ECO:0000256" key="3">
    <source>
        <dbReference type="ARBA" id="ARBA00023125"/>
    </source>
</evidence>
<dbReference type="InterPro" id="IPR028082">
    <property type="entry name" value="Peripla_BP_I"/>
</dbReference>
<gene>
    <name evidence="6" type="ORF">E5A73_08425</name>
</gene>
<accession>A0A4S1XEA8</accession>
<dbReference type="GO" id="GO:0000976">
    <property type="term" value="F:transcription cis-regulatory region binding"/>
    <property type="evidence" value="ECO:0007669"/>
    <property type="project" value="TreeGrafter"/>
</dbReference>
<comment type="caution">
    <text evidence="6">The sequence shown here is derived from an EMBL/GenBank/DDBJ whole genome shotgun (WGS) entry which is preliminary data.</text>
</comment>
<dbReference type="EMBL" id="SRXT01000003">
    <property type="protein sequence ID" value="TGX54137.1"/>
    <property type="molecule type" value="Genomic_DNA"/>
</dbReference>
<keyword evidence="1" id="KW-0678">Repressor</keyword>
<organism evidence="6 7">
    <name type="scientific">Sphingomonas gei</name>
    <dbReference type="NCBI Taxonomy" id="1395960"/>
    <lineage>
        <taxon>Bacteria</taxon>
        <taxon>Pseudomonadati</taxon>
        <taxon>Pseudomonadota</taxon>
        <taxon>Alphaproteobacteria</taxon>
        <taxon>Sphingomonadales</taxon>
        <taxon>Sphingomonadaceae</taxon>
        <taxon>Sphingomonas</taxon>
    </lineage>
</organism>
<feature type="domain" description="HTH lacI-type" evidence="5">
    <location>
        <begin position="4"/>
        <end position="58"/>
    </location>
</feature>
<dbReference type="PROSITE" id="PS50932">
    <property type="entry name" value="HTH_LACI_2"/>
    <property type="match status" value="1"/>
</dbReference>
<proteinExistence type="predicted"/>
<dbReference type="Pfam" id="PF00356">
    <property type="entry name" value="LacI"/>
    <property type="match status" value="1"/>
</dbReference>
<dbReference type="SMART" id="SM00354">
    <property type="entry name" value="HTH_LACI"/>
    <property type="match status" value="1"/>
</dbReference>
<keyword evidence="7" id="KW-1185">Reference proteome</keyword>
<evidence type="ECO:0000259" key="5">
    <source>
        <dbReference type="PROSITE" id="PS50932"/>
    </source>
</evidence>
<dbReference type="PANTHER" id="PTHR30146">
    <property type="entry name" value="LACI-RELATED TRANSCRIPTIONAL REPRESSOR"/>
    <property type="match status" value="1"/>
</dbReference>
<evidence type="ECO:0000313" key="6">
    <source>
        <dbReference type="EMBL" id="TGX54137.1"/>
    </source>
</evidence>